<reference evidence="1 2" key="1">
    <citation type="submission" date="2018-10" db="EMBL/GenBank/DDBJ databases">
        <title>A high-quality apple genome assembly.</title>
        <authorList>
            <person name="Hu J."/>
        </authorList>
    </citation>
    <scope>NUCLEOTIDE SEQUENCE [LARGE SCALE GENOMIC DNA]</scope>
    <source>
        <strain evidence="2">cv. HFTH1</strain>
        <tissue evidence="1">Young leaf</tissue>
    </source>
</reference>
<accession>A0A498JB88</accession>
<protein>
    <submittedName>
        <fullName evidence="1">Uncharacterized protein</fullName>
    </submittedName>
</protein>
<dbReference type="PANTHER" id="PTHR47588:SF1">
    <property type="entry name" value="CHALCONE--FLAVANONE ISOMERASE 3-RELATED"/>
    <property type="match status" value="1"/>
</dbReference>
<dbReference type="PANTHER" id="PTHR47588">
    <property type="entry name" value="CHALCONE--FLAVONONE ISOMERASE 3-RELATED"/>
    <property type="match status" value="1"/>
</dbReference>
<gene>
    <name evidence="1" type="ORF">DVH24_033292</name>
</gene>
<dbReference type="EMBL" id="RDQH01000334">
    <property type="protein sequence ID" value="RXH92396.1"/>
    <property type="molecule type" value="Genomic_DNA"/>
</dbReference>
<dbReference type="InterPro" id="IPR016088">
    <property type="entry name" value="Chalcone_isomerase_3-sand"/>
</dbReference>
<proteinExistence type="predicted"/>
<dbReference type="AlphaFoldDB" id="A0A498JB88"/>
<evidence type="ECO:0000313" key="2">
    <source>
        <dbReference type="Proteomes" id="UP000290289"/>
    </source>
</evidence>
<sequence>MGKLGLSQELSTFSSNSSQHMGFTWTLKLCHIFKNGRPNRQLNLQKMMTSLMLLFLIESVVKDILTAADKYEEEEEEALEKVVEFFQSKCFKKDFVYHIPFSCNFCRCRGKESS</sequence>
<evidence type="ECO:0000313" key="1">
    <source>
        <dbReference type="EMBL" id="RXH92396.1"/>
    </source>
</evidence>
<comment type="caution">
    <text evidence="1">The sequence shown here is derived from an EMBL/GenBank/DDBJ whole genome shotgun (WGS) entry which is preliminary data.</text>
</comment>
<organism evidence="1 2">
    <name type="scientific">Malus domestica</name>
    <name type="common">Apple</name>
    <name type="synonym">Pyrus malus</name>
    <dbReference type="NCBI Taxonomy" id="3750"/>
    <lineage>
        <taxon>Eukaryota</taxon>
        <taxon>Viridiplantae</taxon>
        <taxon>Streptophyta</taxon>
        <taxon>Embryophyta</taxon>
        <taxon>Tracheophyta</taxon>
        <taxon>Spermatophyta</taxon>
        <taxon>Magnoliopsida</taxon>
        <taxon>eudicotyledons</taxon>
        <taxon>Gunneridae</taxon>
        <taxon>Pentapetalae</taxon>
        <taxon>rosids</taxon>
        <taxon>fabids</taxon>
        <taxon>Rosales</taxon>
        <taxon>Rosaceae</taxon>
        <taxon>Amygdaloideae</taxon>
        <taxon>Maleae</taxon>
        <taxon>Malus</taxon>
    </lineage>
</organism>
<name>A0A498JB88_MALDO</name>
<dbReference type="InterPro" id="IPR044191">
    <property type="entry name" value="CHI3-like"/>
</dbReference>
<dbReference type="Proteomes" id="UP000290289">
    <property type="component" value="Chromosome 8"/>
</dbReference>
<dbReference type="Gene3D" id="3.50.70.10">
    <property type="match status" value="1"/>
</dbReference>
<keyword evidence="2" id="KW-1185">Reference proteome</keyword>